<evidence type="ECO:0000256" key="6">
    <source>
        <dbReference type="ARBA" id="ARBA00022982"/>
    </source>
</evidence>
<dbReference type="PANTHER" id="PTHR35008:SF9">
    <property type="entry name" value="CYTOCHROME C DOMAIN-CONTAINING PROTEIN"/>
    <property type="match status" value="1"/>
</dbReference>
<reference evidence="11 12" key="1">
    <citation type="submission" date="2021-03" db="EMBL/GenBank/DDBJ databases">
        <title>The complete genome sequence of Acetobacter sacchari TBRC 11175.</title>
        <authorList>
            <person name="Charoenyingcharoen P."/>
            <person name="Yukphan P."/>
        </authorList>
    </citation>
    <scope>NUCLEOTIDE SEQUENCE [LARGE SCALE GENOMIC DNA]</scope>
    <source>
        <strain evidence="11 12">TBRC 11175</strain>
    </source>
</reference>
<comment type="cofactor">
    <cofactor evidence="1">
        <name>heme c</name>
        <dbReference type="ChEBI" id="CHEBI:61717"/>
    </cofactor>
</comment>
<evidence type="ECO:0000256" key="5">
    <source>
        <dbReference type="ARBA" id="ARBA00022723"/>
    </source>
</evidence>
<comment type="caution">
    <text evidence="11">The sequence shown here is derived from an EMBL/GenBank/DDBJ whole genome shotgun (WGS) entry which is preliminary data.</text>
</comment>
<dbReference type="Gene3D" id="1.10.760.10">
    <property type="entry name" value="Cytochrome c-like domain"/>
    <property type="match status" value="1"/>
</dbReference>
<accession>A0ABS3LUU2</accession>
<keyword evidence="5 8" id="KW-0479">Metal-binding</keyword>
<evidence type="ECO:0000256" key="8">
    <source>
        <dbReference type="PROSITE-ProRule" id="PRU00433"/>
    </source>
</evidence>
<evidence type="ECO:0000259" key="10">
    <source>
        <dbReference type="PROSITE" id="PS51007"/>
    </source>
</evidence>
<dbReference type="Proteomes" id="UP000664771">
    <property type="component" value="Unassembled WGS sequence"/>
</dbReference>
<protein>
    <submittedName>
        <fullName evidence="11">Cytochrome c</fullName>
    </submittedName>
</protein>
<dbReference type="EMBL" id="JAFVMF010000007">
    <property type="protein sequence ID" value="MBO1359677.1"/>
    <property type="molecule type" value="Genomic_DNA"/>
</dbReference>
<evidence type="ECO:0000256" key="7">
    <source>
        <dbReference type="ARBA" id="ARBA00023004"/>
    </source>
</evidence>
<keyword evidence="4" id="KW-0679">Respiratory chain</keyword>
<sequence length="142" mass="14829">MRSYLLAALAVAATAAPALTARQAHADSASSVVGRVQPLNTGAAVYEHVCQGCHMPGGKGAAGASSGFPAFAGDGRLQSAGYPVYMVLNGRAGMPWFAGMLSDKQIADVVNYIRTSFGNHFDGTVKPEDVAKMRQPVQMEEQ</sequence>
<feature type="signal peptide" evidence="9">
    <location>
        <begin position="1"/>
        <end position="26"/>
    </location>
</feature>
<dbReference type="InterPro" id="IPR009056">
    <property type="entry name" value="Cyt_c-like_dom"/>
</dbReference>
<evidence type="ECO:0000313" key="11">
    <source>
        <dbReference type="EMBL" id="MBO1359677.1"/>
    </source>
</evidence>
<dbReference type="InterPro" id="IPR036909">
    <property type="entry name" value="Cyt_c-like_dom_sf"/>
</dbReference>
<evidence type="ECO:0000313" key="12">
    <source>
        <dbReference type="Proteomes" id="UP000664771"/>
    </source>
</evidence>
<dbReference type="PROSITE" id="PS51007">
    <property type="entry name" value="CYTC"/>
    <property type="match status" value="1"/>
</dbReference>
<keyword evidence="12" id="KW-1185">Reference proteome</keyword>
<evidence type="ECO:0000256" key="4">
    <source>
        <dbReference type="ARBA" id="ARBA00022660"/>
    </source>
</evidence>
<evidence type="ECO:0000256" key="3">
    <source>
        <dbReference type="ARBA" id="ARBA00022617"/>
    </source>
</evidence>
<dbReference type="SUPFAM" id="SSF46626">
    <property type="entry name" value="Cytochrome c"/>
    <property type="match status" value="1"/>
</dbReference>
<name>A0ABS3LUU2_9PROT</name>
<keyword evidence="7 8" id="KW-0408">Iron</keyword>
<evidence type="ECO:0000256" key="9">
    <source>
        <dbReference type="SAM" id="SignalP"/>
    </source>
</evidence>
<dbReference type="InterPro" id="IPR051459">
    <property type="entry name" value="Cytochrome_c-type_DH"/>
</dbReference>
<keyword evidence="3 8" id="KW-0349">Heme</keyword>
<keyword evidence="2" id="KW-0813">Transport</keyword>
<keyword evidence="6" id="KW-0249">Electron transport</keyword>
<organism evidence="11 12">
    <name type="scientific">Acetobacter sacchari</name>
    <dbReference type="NCBI Taxonomy" id="2661687"/>
    <lineage>
        <taxon>Bacteria</taxon>
        <taxon>Pseudomonadati</taxon>
        <taxon>Pseudomonadota</taxon>
        <taxon>Alphaproteobacteria</taxon>
        <taxon>Acetobacterales</taxon>
        <taxon>Acetobacteraceae</taxon>
        <taxon>Acetobacter</taxon>
    </lineage>
</organism>
<dbReference type="RefSeq" id="WP_207881023.1">
    <property type="nucleotide sequence ID" value="NZ_JAFVMF010000007.1"/>
</dbReference>
<proteinExistence type="predicted"/>
<evidence type="ECO:0000256" key="1">
    <source>
        <dbReference type="ARBA" id="ARBA00001926"/>
    </source>
</evidence>
<gene>
    <name evidence="11" type="ORF">J2D73_07700</name>
</gene>
<feature type="chain" id="PRO_5045795313" evidence="9">
    <location>
        <begin position="27"/>
        <end position="142"/>
    </location>
</feature>
<evidence type="ECO:0000256" key="2">
    <source>
        <dbReference type="ARBA" id="ARBA00022448"/>
    </source>
</evidence>
<keyword evidence="9" id="KW-0732">Signal</keyword>
<feature type="domain" description="Cytochrome c" evidence="10">
    <location>
        <begin position="37"/>
        <end position="117"/>
    </location>
</feature>
<dbReference type="PRINTS" id="PR00605">
    <property type="entry name" value="CYTCHROMECIC"/>
</dbReference>
<dbReference type="PANTHER" id="PTHR35008">
    <property type="entry name" value="BLL4482 PROTEIN-RELATED"/>
    <property type="match status" value="1"/>
</dbReference>
<dbReference type="InterPro" id="IPR008168">
    <property type="entry name" value="Cyt_C_IC"/>
</dbReference>
<dbReference type="Pfam" id="PF13442">
    <property type="entry name" value="Cytochrome_CBB3"/>
    <property type="match status" value="1"/>
</dbReference>